<evidence type="ECO:0000313" key="2">
    <source>
        <dbReference type="Proteomes" id="UP001227268"/>
    </source>
</evidence>
<reference evidence="1" key="1">
    <citation type="submission" date="2023-04" db="EMBL/GenBank/DDBJ databases">
        <title>Draft Genome sequencing of Naganishia species isolated from polar environments using Oxford Nanopore Technology.</title>
        <authorList>
            <person name="Leo P."/>
            <person name="Venkateswaran K."/>
        </authorList>
    </citation>
    <scope>NUCLEOTIDE SEQUENCE</scope>
    <source>
        <strain evidence="1">MNA-CCFEE 5423</strain>
    </source>
</reference>
<gene>
    <name evidence="1" type="ORF">QFC21_006320</name>
</gene>
<sequence length="372" mass="39804">MSASSRFLRSALLSLQQTPVRPASSVAKTFSTSSTRLNSPVVKVPINLIAELRKQNPISLSKAREALAASNLSLSDALEWLEKDLEASGAKKAAKVGSRATKEGLIAVTVMGTRAAMVELRCETDFVGKNEIFRTLAENICSTAAFLDVHPADQQRPPASDPLASFPIDELLQAPVIPLDPAAGLLSSSSSSSTSSSSHQNITQAITSAITHTGENIQLQRAVSFSSPIPDEKNNTQPFLLPGVYVHGAVKPGGNEGKVGGLIILSTISTNKSSPIMQRLASTPSLSGDLQKMARAVARQVVGFPTRGVQHTGGQPVILEEGEVSPYLLDQPFMMYQGEQRSVKEVLAEWARQREIKVDVAAIRRWSVGDEE</sequence>
<dbReference type="EMBL" id="JASBWT010000029">
    <property type="protein sequence ID" value="KAJ9093724.1"/>
    <property type="molecule type" value="Genomic_DNA"/>
</dbReference>
<organism evidence="1 2">
    <name type="scientific">Naganishia friedmannii</name>
    <dbReference type="NCBI Taxonomy" id="89922"/>
    <lineage>
        <taxon>Eukaryota</taxon>
        <taxon>Fungi</taxon>
        <taxon>Dikarya</taxon>
        <taxon>Basidiomycota</taxon>
        <taxon>Agaricomycotina</taxon>
        <taxon>Tremellomycetes</taxon>
        <taxon>Filobasidiales</taxon>
        <taxon>Filobasidiaceae</taxon>
        <taxon>Naganishia</taxon>
    </lineage>
</organism>
<proteinExistence type="predicted"/>
<protein>
    <submittedName>
        <fullName evidence="1">Uncharacterized protein</fullName>
    </submittedName>
</protein>
<name>A0ACC2V3H3_9TREE</name>
<accession>A0ACC2V3H3</accession>
<dbReference type="Proteomes" id="UP001227268">
    <property type="component" value="Unassembled WGS sequence"/>
</dbReference>
<keyword evidence="2" id="KW-1185">Reference proteome</keyword>
<evidence type="ECO:0000313" key="1">
    <source>
        <dbReference type="EMBL" id="KAJ9093724.1"/>
    </source>
</evidence>
<comment type="caution">
    <text evidence="1">The sequence shown here is derived from an EMBL/GenBank/DDBJ whole genome shotgun (WGS) entry which is preliminary data.</text>
</comment>